<dbReference type="SUPFAM" id="SSF52777">
    <property type="entry name" value="CoA-dependent acyltransferases"/>
    <property type="match status" value="2"/>
</dbReference>
<keyword evidence="7 13" id="KW-0808">Transferase</keyword>
<dbReference type="HOGENOM" id="CLU_050374_1_0_11"/>
<dbReference type="RefSeq" id="WP_013222577.1">
    <property type="nucleotide sequence ID" value="NC_014318.1"/>
</dbReference>
<dbReference type="EMBL" id="CP002000">
    <property type="protein sequence ID" value="ADJ42467.1"/>
    <property type="molecule type" value="Genomic_DNA"/>
</dbReference>
<dbReference type="GO" id="GO:0016746">
    <property type="term" value="F:acyltransferase activity"/>
    <property type="evidence" value="ECO:0007669"/>
    <property type="project" value="UniProtKB-KW"/>
</dbReference>
<dbReference type="Proteomes" id="UP000000328">
    <property type="component" value="Chromosome"/>
</dbReference>
<evidence type="ECO:0000256" key="8">
    <source>
        <dbReference type="ARBA" id="ARBA00023315"/>
    </source>
</evidence>
<organism evidence="13 14">
    <name type="scientific">Amycolatopsis mediterranei (strain U-32)</name>
    <dbReference type="NCBI Taxonomy" id="749927"/>
    <lineage>
        <taxon>Bacteria</taxon>
        <taxon>Bacillati</taxon>
        <taxon>Actinomycetota</taxon>
        <taxon>Actinomycetes</taxon>
        <taxon>Pseudonocardiales</taxon>
        <taxon>Pseudonocardiaceae</taxon>
        <taxon>Amycolatopsis</taxon>
    </lineage>
</organism>
<dbReference type="AlphaFoldDB" id="A0A0H3CUZ5"/>
<evidence type="ECO:0000313" key="14">
    <source>
        <dbReference type="Proteomes" id="UP000000328"/>
    </source>
</evidence>
<name>A0A0H3CUZ5_AMYMU</name>
<evidence type="ECO:0000256" key="6">
    <source>
        <dbReference type="ARBA" id="ARBA00013449"/>
    </source>
</evidence>
<evidence type="ECO:0000256" key="10">
    <source>
        <dbReference type="ARBA" id="ARBA00032317"/>
    </source>
</evidence>
<protein>
    <recommendedName>
        <fullName evidence="6">Phthiocerol/phthiodiolone dimycocerosyl transferase</fullName>
        <ecNumber evidence="5">2.3.1.282</ecNumber>
    </recommendedName>
    <alternativeName>
        <fullName evidence="11">Acyltransferase PapA5</fullName>
    </alternativeName>
    <alternativeName>
        <fullName evidence="9">Phthiocerol/phthiodiolone O-acyltransferase</fullName>
    </alternativeName>
    <alternativeName>
        <fullName evidence="10">Polyketide synthase-associated protein A5</fullName>
    </alternativeName>
</protein>
<dbReference type="InterPro" id="IPR023213">
    <property type="entry name" value="CAT-like_dom_sf"/>
</dbReference>
<evidence type="ECO:0000256" key="7">
    <source>
        <dbReference type="ARBA" id="ARBA00022679"/>
    </source>
</evidence>
<keyword evidence="8 13" id="KW-0012">Acyltransferase</keyword>
<gene>
    <name evidence="13" type="ordered locus">AMED_0647</name>
</gene>
<reference evidence="13 14" key="1">
    <citation type="journal article" date="2010" name="Cell Res.">
        <title>Complete genome sequence of the rifamycin SV-producing Amycolatopsis mediterranei U32 revealed its genetic characteristics in phylogeny and metabolism.</title>
        <authorList>
            <person name="Zhao W."/>
            <person name="Zhong Y."/>
            <person name="Yuan H."/>
            <person name="Wang J."/>
            <person name="Zheng H."/>
            <person name="Wang Y."/>
            <person name="Cen X."/>
            <person name="Xu F."/>
            <person name="Bai J."/>
            <person name="Han X."/>
            <person name="Lu G."/>
            <person name="Zhu Y."/>
            <person name="Shao Z."/>
            <person name="Yan H."/>
            <person name="Li C."/>
            <person name="Peng N."/>
            <person name="Zhang Z."/>
            <person name="Zhang Y."/>
            <person name="Lin W."/>
            <person name="Fan Y."/>
            <person name="Qin Z."/>
            <person name="Hu Y."/>
            <person name="Zhu B."/>
            <person name="Wang S."/>
            <person name="Ding X."/>
            <person name="Zhao G.P."/>
        </authorList>
    </citation>
    <scope>NUCLEOTIDE SEQUENCE [LARGE SCALE GENOMIC DNA]</scope>
    <source>
        <strain evidence="14">U-32</strain>
    </source>
</reference>
<dbReference type="Gene3D" id="3.30.559.10">
    <property type="entry name" value="Chloramphenicol acetyltransferase-like domain"/>
    <property type="match status" value="1"/>
</dbReference>
<evidence type="ECO:0000259" key="12">
    <source>
        <dbReference type="Pfam" id="PF16911"/>
    </source>
</evidence>
<dbReference type="eggNOG" id="COG1020">
    <property type="taxonomic scope" value="Bacteria"/>
</dbReference>
<dbReference type="Gene3D" id="3.30.559.30">
    <property type="entry name" value="Nonribosomal peptide synthetase, condensation domain"/>
    <property type="match status" value="1"/>
</dbReference>
<proteinExistence type="inferred from homology"/>
<comment type="catalytic activity">
    <reaction evidence="2">
        <text>2 a mycocerosyl-[mycocerosic acid synthase] + a phenolphthiocerol = a dimycocerosyl phenolphthiocerol + 2 holo-[mycocerosic acid synthase].</text>
        <dbReference type="EC" id="2.3.1.282"/>
    </reaction>
</comment>
<comment type="catalytic activity">
    <reaction evidence="1">
        <text>2 a mycocerosyl-[mycocerosic acid synthase] + a phthiocerol = a dimycocerosyl phthiocerol + 2 holo-[mycocerosic acid synthase].</text>
        <dbReference type="EC" id="2.3.1.282"/>
    </reaction>
</comment>
<dbReference type="OrthoDB" id="3318646at2"/>
<dbReference type="PATRIC" id="fig|749927.5.peg.670"/>
<sequence length="403" mass="43018">MTRAAVRRALAPSESIHAVKEAYIGYTVRAEGRLDPEALTTAFEAVTRAYPQLSACVEFTGEGAVLAESDARPEIRFADGDPGRPLEGLDLDQSRSLSALNVVRDGDEASVCLAIQHSVADAHHATAILSALWSCYTDVIEGVPLDLGRHPYPRSLEDLLAERGIHASVPAAPSVPPAAPPPASRPDPVIRHVVQHRLTEAETTALAELGHREKVTINGLVSGAVLLAEAEIRDLPLTDLVYRYSVNLRSRLTPPVGATEGTNVLGGVGFKVTDGIAHDAVAIGRAIGEQLRAGLADGSVQRSILDMFARPAAAKPWDPKLALAVVSIMNWGVAPPMRTPDGLRLTNLHSASRMRETLALGGYVMSSFGGRVGLDVGWPEGDPSLPQRLDCLRERLARLTRDL</sequence>
<evidence type="ECO:0000256" key="5">
    <source>
        <dbReference type="ARBA" id="ARBA00012866"/>
    </source>
</evidence>
<dbReference type="GeneID" id="92868449"/>
<evidence type="ECO:0000256" key="11">
    <source>
        <dbReference type="ARBA" id="ARBA00033407"/>
    </source>
</evidence>
<evidence type="ECO:0000256" key="2">
    <source>
        <dbReference type="ARBA" id="ARBA00000625"/>
    </source>
</evidence>
<comment type="similarity">
    <text evidence="4">Belongs to the acyltransferase PapA5 family.</text>
</comment>
<dbReference type="EC" id="2.3.1.282" evidence="5"/>
<dbReference type="Pfam" id="PF16911">
    <property type="entry name" value="PapA_C"/>
    <property type="match status" value="1"/>
</dbReference>
<accession>A0A0H3CUZ5</accession>
<dbReference type="NCBIfam" id="NF006787">
    <property type="entry name" value="PRK09294.1-1"/>
    <property type="match status" value="1"/>
</dbReference>
<comment type="catalytic activity">
    <reaction evidence="3">
        <text>2 a mycocerosyl-[mycocerosic acid synthase] + a phthiodiolone = a dimycocerosyl phthiodiolone + 2 holo-[mycocerosic acid synthase].</text>
        <dbReference type="EC" id="2.3.1.282"/>
    </reaction>
</comment>
<evidence type="ECO:0000256" key="9">
    <source>
        <dbReference type="ARBA" id="ARBA00030465"/>
    </source>
</evidence>
<dbReference type="KEGG" id="amd:AMED_0647"/>
<dbReference type="InterPro" id="IPR031641">
    <property type="entry name" value="PapA_C"/>
</dbReference>
<evidence type="ECO:0000313" key="13">
    <source>
        <dbReference type="EMBL" id="ADJ42467.1"/>
    </source>
</evidence>
<feature type="domain" description="Phthiocerol/phthiodiolone dimycocerosyl transferase C-terminal" evidence="12">
    <location>
        <begin position="188"/>
        <end position="376"/>
    </location>
</feature>
<evidence type="ECO:0000256" key="3">
    <source>
        <dbReference type="ARBA" id="ARBA00001907"/>
    </source>
</evidence>
<evidence type="ECO:0000256" key="4">
    <source>
        <dbReference type="ARBA" id="ARBA00006558"/>
    </source>
</evidence>
<evidence type="ECO:0000256" key="1">
    <source>
        <dbReference type="ARBA" id="ARBA00000026"/>
    </source>
</evidence>